<comment type="caution">
    <text evidence="2">The sequence shown here is derived from an EMBL/GenBank/DDBJ whole genome shotgun (WGS) entry which is preliminary data.</text>
</comment>
<reference evidence="2" key="1">
    <citation type="submission" date="2019-11" db="EMBL/GenBank/DDBJ databases">
        <title>Description of new Acetobacter species.</title>
        <authorList>
            <person name="Cleenwerck I."/>
            <person name="Sombolestani A.S."/>
        </authorList>
    </citation>
    <scope>NUCLEOTIDE SEQUENCE</scope>
    <source>
        <strain evidence="2">LMG 1626</strain>
    </source>
</reference>
<keyword evidence="1" id="KW-0812">Transmembrane</keyword>
<dbReference type="RefSeq" id="WP_166317453.1">
    <property type="nucleotide sequence ID" value="NZ_WOTH01000032.1"/>
</dbReference>
<keyword evidence="3" id="KW-1185">Reference proteome</keyword>
<dbReference type="AlphaFoldDB" id="A0A967EI32"/>
<sequence>MKTENKPTPKPSRGRALRSLGFLAQSPLRPFSLSDVRGGASLVSGLYELLKRRGGVRDGVRLSDGRIDVVATAAAYGVTPQAVEIFLAQQQNAAYWRTVAGIGLSLCLLGAWLYVALFWSWNRQLLVTALEFLPFWTALAMFVLEAARENWIYRERRTGSVRAFITSADTLWPQRSAS</sequence>
<keyword evidence="1" id="KW-1133">Transmembrane helix</keyword>
<keyword evidence="1" id="KW-0472">Membrane</keyword>
<organism evidence="2 3">
    <name type="scientific">Acetobacter estunensis</name>
    <dbReference type="NCBI Taxonomy" id="104097"/>
    <lineage>
        <taxon>Bacteria</taxon>
        <taxon>Pseudomonadati</taxon>
        <taxon>Pseudomonadota</taxon>
        <taxon>Alphaproteobacteria</taxon>
        <taxon>Acetobacterales</taxon>
        <taxon>Acetobacteraceae</taxon>
        <taxon>Acetobacter</taxon>
    </lineage>
</organism>
<gene>
    <name evidence="2" type="ORF">GOB87_12595</name>
</gene>
<proteinExistence type="predicted"/>
<evidence type="ECO:0000313" key="3">
    <source>
        <dbReference type="Proteomes" id="UP000597459"/>
    </source>
</evidence>
<accession>A0A967EI32</accession>
<evidence type="ECO:0000313" key="2">
    <source>
        <dbReference type="EMBL" id="NHO54772.1"/>
    </source>
</evidence>
<feature type="transmembrane region" description="Helical" evidence="1">
    <location>
        <begin position="99"/>
        <end position="119"/>
    </location>
</feature>
<dbReference type="EMBL" id="WOTH01000032">
    <property type="protein sequence ID" value="NHO54772.1"/>
    <property type="molecule type" value="Genomic_DNA"/>
</dbReference>
<protein>
    <submittedName>
        <fullName evidence="2">Uncharacterized protein</fullName>
    </submittedName>
</protein>
<evidence type="ECO:0000256" key="1">
    <source>
        <dbReference type="SAM" id="Phobius"/>
    </source>
</evidence>
<name>A0A967EI32_9PROT</name>
<dbReference type="Proteomes" id="UP000597459">
    <property type="component" value="Unassembled WGS sequence"/>
</dbReference>
<feature type="transmembrane region" description="Helical" evidence="1">
    <location>
        <begin position="125"/>
        <end position="147"/>
    </location>
</feature>